<feature type="transmembrane region" description="Helical" evidence="5">
    <location>
        <begin position="57"/>
        <end position="76"/>
    </location>
</feature>
<gene>
    <name evidence="7" type="ORF">K0O23_02990</name>
</gene>
<dbReference type="Proteomes" id="UP000813018">
    <property type="component" value="Unassembled WGS sequence"/>
</dbReference>
<dbReference type="NCBIfam" id="NF045576">
    <property type="entry name" value="BT_3928_fam"/>
    <property type="match status" value="1"/>
</dbReference>
<comment type="caution">
    <text evidence="7">The sequence shown here is derived from an EMBL/GenBank/DDBJ whole genome shotgun (WGS) entry which is preliminary data.</text>
</comment>
<evidence type="ECO:0000256" key="2">
    <source>
        <dbReference type="ARBA" id="ARBA00022692"/>
    </source>
</evidence>
<evidence type="ECO:0000313" key="7">
    <source>
        <dbReference type="EMBL" id="MBW7466018.1"/>
    </source>
</evidence>
<evidence type="ECO:0000313" key="8">
    <source>
        <dbReference type="Proteomes" id="UP000813018"/>
    </source>
</evidence>
<keyword evidence="8" id="KW-1185">Reference proteome</keyword>
<evidence type="ECO:0000259" key="6">
    <source>
        <dbReference type="Pfam" id="PF07291"/>
    </source>
</evidence>
<organism evidence="7 8">
    <name type="scientific">Pontibacter aydingkolensis</name>
    <dbReference type="NCBI Taxonomy" id="1911536"/>
    <lineage>
        <taxon>Bacteria</taxon>
        <taxon>Pseudomonadati</taxon>
        <taxon>Bacteroidota</taxon>
        <taxon>Cytophagia</taxon>
        <taxon>Cytophagales</taxon>
        <taxon>Hymenobacteraceae</taxon>
        <taxon>Pontibacter</taxon>
    </lineage>
</organism>
<feature type="transmembrane region" description="Helical" evidence="5">
    <location>
        <begin position="124"/>
        <end position="141"/>
    </location>
</feature>
<feature type="transmembrane region" description="Helical" evidence="5">
    <location>
        <begin position="83"/>
        <end position="104"/>
    </location>
</feature>
<dbReference type="InterPro" id="IPR009908">
    <property type="entry name" value="Methylamine_util_MauE"/>
</dbReference>
<reference evidence="7 8" key="1">
    <citation type="journal article" date="2016" name="Int. J. Syst. Evol. Microbiol.">
        <title>Pontibacter aydingkolensis sp. nov., isolated from soil of a salt lake.</title>
        <authorList>
            <person name="Osman G."/>
            <person name="Zhang T."/>
            <person name="Lou K."/>
            <person name="Gao Y."/>
            <person name="Chang W."/>
            <person name="Lin Q."/>
            <person name="Yang H.M."/>
            <person name="Huo X.D."/>
            <person name="Wang N."/>
        </authorList>
    </citation>
    <scope>NUCLEOTIDE SEQUENCE [LARGE SCALE GENOMIC DNA]</scope>
    <source>
        <strain evidence="7 8">KACC 19255</strain>
    </source>
</reference>
<evidence type="ECO:0000256" key="5">
    <source>
        <dbReference type="SAM" id="Phobius"/>
    </source>
</evidence>
<accession>A0ABS7CQE2</accession>
<evidence type="ECO:0000256" key="3">
    <source>
        <dbReference type="ARBA" id="ARBA00022989"/>
    </source>
</evidence>
<dbReference type="RefSeq" id="WP_219875910.1">
    <property type="nucleotide sequence ID" value="NZ_JAHYXK010000002.1"/>
</dbReference>
<keyword evidence="3 5" id="KW-1133">Transmembrane helix</keyword>
<feature type="transmembrane region" description="Helical" evidence="5">
    <location>
        <begin position="153"/>
        <end position="173"/>
    </location>
</feature>
<feature type="transmembrane region" description="Helical" evidence="5">
    <location>
        <begin position="7"/>
        <end position="24"/>
    </location>
</feature>
<protein>
    <submittedName>
        <fullName evidence="7">DoxX family protein</fullName>
    </submittedName>
</protein>
<feature type="domain" description="Methylamine utilisation protein MauE" evidence="6">
    <location>
        <begin position="1"/>
        <end position="140"/>
    </location>
</feature>
<keyword evidence="4 5" id="KW-0472">Membrane</keyword>
<dbReference type="Pfam" id="PF07291">
    <property type="entry name" value="MauE"/>
    <property type="match status" value="1"/>
</dbReference>
<evidence type="ECO:0000256" key="4">
    <source>
        <dbReference type="ARBA" id="ARBA00023136"/>
    </source>
</evidence>
<name>A0ABS7CQE2_9BACT</name>
<sequence>MKYISKFCWLFVGVLFIFSGLIKINDPVGTAIKLEEYFEVFSTDIAPFFKAFEPYSLFLSIVLSAAEIVLGVALLVRWKLKGVLIALLAMIVFFTFLTFYSAYFNKVTDCGCFGDAIKLTPWESFTKDIVLLVMIVILLMTQRYLQPFISQKAGAIATALTAVISVGIGWYAYEHLPYVDFRAYKVGNNIPALMKPSAPLKYKYIMVKNGEEQEFEEYPTDQSYTFKQMVAINPEDGPKITDFNVWNEQGDFTQEVLTGNKLLVLVQGVAKADRTSFEEINKLVQAAEQQGITPMAVTSSSSQDFEAFRHEVNLAVPYYFGDGTVIKTIMRSNPGTLLLQDGVVKGKWHYNDTPTIEEVNALIANR</sequence>
<dbReference type="EMBL" id="JAHYXK010000002">
    <property type="protein sequence ID" value="MBW7466018.1"/>
    <property type="molecule type" value="Genomic_DNA"/>
</dbReference>
<evidence type="ECO:0000256" key="1">
    <source>
        <dbReference type="ARBA" id="ARBA00004141"/>
    </source>
</evidence>
<comment type="subcellular location">
    <subcellularLocation>
        <location evidence="1">Membrane</location>
        <topology evidence="1">Multi-pass membrane protein</topology>
    </subcellularLocation>
</comment>
<proteinExistence type="predicted"/>
<keyword evidence="2 5" id="KW-0812">Transmembrane</keyword>